<evidence type="ECO:0000256" key="7">
    <source>
        <dbReference type="ARBA" id="ARBA00023239"/>
    </source>
</evidence>
<keyword evidence="5" id="KW-0210">Decarboxylase</keyword>
<dbReference type="InterPro" id="IPR015421">
    <property type="entry name" value="PyrdxlP-dep_Trfase_major"/>
</dbReference>
<dbReference type="PANTHER" id="PTHR11999:SF167">
    <property type="entry name" value="AROMATIC-L-AMINO-ACID DECARBOXYLASE"/>
    <property type="match status" value="1"/>
</dbReference>
<dbReference type="InterPro" id="IPR010977">
    <property type="entry name" value="Aromatic_deC"/>
</dbReference>
<dbReference type="InterPro" id="IPR021115">
    <property type="entry name" value="Pyridoxal-P_BS"/>
</dbReference>
<dbReference type="GO" id="GO:0019752">
    <property type="term" value="P:carboxylic acid metabolic process"/>
    <property type="evidence" value="ECO:0007669"/>
    <property type="project" value="InterPro"/>
</dbReference>
<evidence type="ECO:0000256" key="8">
    <source>
        <dbReference type="ARBA" id="ARBA00038886"/>
    </source>
</evidence>
<protein>
    <recommendedName>
        <fullName evidence="9">Aromatic-L-amino-acid decarboxylase</fullName>
        <ecNumber evidence="8">4.1.1.28</ecNumber>
    </recommendedName>
    <alternativeName>
        <fullName evidence="10">DOPA decarboxylase</fullName>
    </alternativeName>
</protein>
<dbReference type="Pfam" id="PF00282">
    <property type="entry name" value="Pyridoxal_deC"/>
    <property type="match status" value="1"/>
</dbReference>
<proteinExistence type="inferred from homology"/>
<evidence type="ECO:0000256" key="2">
    <source>
        <dbReference type="ARBA" id="ARBA00009533"/>
    </source>
</evidence>
<dbReference type="PROSITE" id="PS00392">
    <property type="entry name" value="DDC_GAD_HDC_YDC"/>
    <property type="match status" value="1"/>
</dbReference>
<reference evidence="13" key="1">
    <citation type="submission" date="2021-05" db="EMBL/GenBank/DDBJ databases">
        <authorList>
            <person name="Alioto T."/>
            <person name="Alioto T."/>
            <person name="Gomez Garrido J."/>
        </authorList>
    </citation>
    <scope>NUCLEOTIDE SEQUENCE</scope>
</reference>
<dbReference type="GO" id="GO:0004058">
    <property type="term" value="F:aromatic-L-amino-acid decarboxylase activity"/>
    <property type="evidence" value="ECO:0007669"/>
    <property type="project" value="UniProtKB-EC"/>
</dbReference>
<evidence type="ECO:0000256" key="9">
    <source>
        <dbReference type="ARBA" id="ARBA00040968"/>
    </source>
</evidence>
<dbReference type="GO" id="GO:0005737">
    <property type="term" value="C:cytoplasm"/>
    <property type="evidence" value="ECO:0007669"/>
    <property type="project" value="TreeGrafter"/>
</dbReference>
<evidence type="ECO:0000256" key="4">
    <source>
        <dbReference type="ARBA" id="ARBA00022584"/>
    </source>
</evidence>
<evidence type="ECO:0000256" key="1">
    <source>
        <dbReference type="ARBA" id="ARBA00001933"/>
    </source>
</evidence>
<dbReference type="GO" id="GO:0042423">
    <property type="term" value="P:catecholamine biosynthetic process"/>
    <property type="evidence" value="ECO:0007669"/>
    <property type="project" value="UniProtKB-KW"/>
</dbReference>
<dbReference type="InterPro" id="IPR002129">
    <property type="entry name" value="PyrdxlP-dep_de-COase"/>
</dbReference>
<evidence type="ECO:0000256" key="11">
    <source>
        <dbReference type="PIRSR" id="PIRSR602129-50"/>
    </source>
</evidence>
<evidence type="ECO:0000256" key="10">
    <source>
        <dbReference type="ARBA" id="ARBA00041275"/>
    </source>
</evidence>
<sequence>MGDVNEFKDFAKAMVDYVAEYQENIRDRRVLPTVEPGYLRPLIPDTAPATPDTWQEVLADVERVIMPGVTHWHSPKFHAYFPTANSYPAIVADILSDSIACIGFTWIASPACTELEVVMMDWLGKMLDLPKEFLACSGGRGGGVIQGTASEATLVALLGAKAKTMKRVKEAHPDWRDADIVDKLVGYCSDQAHSSVERAGLLGGVTVKGLPADDSYKLRGDSLEAAIEEDTKNGLIPFYVVATLGTTNCCAFDNLEEIGQVCQKKDVWLHVDAAYAGSAFICPENRYLMKGVELADSFNFNPHKWMLVTFDCSAMWLKDPSWVVNAFNVDPSVTKEGPDPSQEK</sequence>
<dbReference type="PRINTS" id="PR00800">
    <property type="entry name" value="YHDCRBOXLASE"/>
</dbReference>
<dbReference type="FunFam" id="3.40.640.10:FF:000025">
    <property type="entry name" value="Histidine decarboxylase"/>
    <property type="match status" value="1"/>
</dbReference>
<organism evidence="13">
    <name type="scientific">Cacopsylla melanoneura</name>
    <dbReference type="NCBI Taxonomy" id="428564"/>
    <lineage>
        <taxon>Eukaryota</taxon>
        <taxon>Metazoa</taxon>
        <taxon>Ecdysozoa</taxon>
        <taxon>Arthropoda</taxon>
        <taxon>Hexapoda</taxon>
        <taxon>Insecta</taxon>
        <taxon>Pterygota</taxon>
        <taxon>Neoptera</taxon>
        <taxon>Paraneoptera</taxon>
        <taxon>Hemiptera</taxon>
        <taxon>Sternorrhyncha</taxon>
        <taxon>Psylloidea</taxon>
        <taxon>Psyllidae</taxon>
        <taxon>Psyllinae</taxon>
        <taxon>Cacopsylla</taxon>
    </lineage>
</organism>
<name>A0A8D8YEW5_9HEMI</name>
<dbReference type="GO" id="GO:0030170">
    <property type="term" value="F:pyridoxal phosphate binding"/>
    <property type="evidence" value="ECO:0007669"/>
    <property type="project" value="InterPro"/>
</dbReference>
<dbReference type="PANTHER" id="PTHR11999">
    <property type="entry name" value="GROUP II PYRIDOXAL-5-PHOSPHATE DECARBOXYLASE"/>
    <property type="match status" value="1"/>
</dbReference>
<comment type="similarity">
    <text evidence="2 12">Belongs to the group II decarboxylase family.</text>
</comment>
<keyword evidence="7 12" id="KW-0456">Lyase</keyword>
<dbReference type="EMBL" id="HBUF01373688">
    <property type="protein sequence ID" value="CAG6727306.1"/>
    <property type="molecule type" value="Transcribed_RNA"/>
</dbReference>
<keyword evidence="6 11" id="KW-0663">Pyridoxal phosphate</keyword>
<dbReference type="FunFam" id="1.20.1340.10:FF:000001">
    <property type="entry name" value="Histidine decarboxylase"/>
    <property type="match status" value="1"/>
</dbReference>
<evidence type="ECO:0000256" key="12">
    <source>
        <dbReference type="RuleBase" id="RU000382"/>
    </source>
</evidence>
<dbReference type="Gene3D" id="3.40.640.10">
    <property type="entry name" value="Type I PLP-dependent aspartate aminotransferase-like (Major domain)"/>
    <property type="match status" value="1"/>
</dbReference>
<evidence type="ECO:0000256" key="3">
    <source>
        <dbReference type="ARBA" id="ARBA00011738"/>
    </source>
</evidence>
<dbReference type="Gene3D" id="1.20.1340.10">
    <property type="entry name" value="dopa decarboxylase, N-terminal domain"/>
    <property type="match status" value="1"/>
</dbReference>
<evidence type="ECO:0000256" key="6">
    <source>
        <dbReference type="ARBA" id="ARBA00022898"/>
    </source>
</evidence>
<feature type="modified residue" description="N6-(pyridoxal phosphate)lysine" evidence="11">
    <location>
        <position position="304"/>
    </location>
</feature>
<dbReference type="EMBL" id="HBUF01373687">
    <property type="protein sequence ID" value="CAG6727305.1"/>
    <property type="molecule type" value="Transcribed_RNA"/>
</dbReference>
<accession>A0A8D8YEW5</accession>
<comment type="subunit">
    <text evidence="3">Homodimer.</text>
</comment>
<evidence type="ECO:0000313" key="13">
    <source>
        <dbReference type="EMBL" id="CAG6727306.1"/>
    </source>
</evidence>
<dbReference type="AlphaFoldDB" id="A0A8D8YEW5"/>
<evidence type="ECO:0000256" key="5">
    <source>
        <dbReference type="ARBA" id="ARBA00022793"/>
    </source>
</evidence>
<dbReference type="EC" id="4.1.1.28" evidence="8"/>
<dbReference type="GO" id="GO:0042427">
    <property type="term" value="P:serotonin biosynthetic process"/>
    <property type="evidence" value="ECO:0007669"/>
    <property type="project" value="TreeGrafter"/>
</dbReference>
<keyword evidence="4" id="KW-0127">Catecholamine biosynthesis</keyword>
<dbReference type="InterPro" id="IPR015424">
    <property type="entry name" value="PyrdxlP-dep_Trfase"/>
</dbReference>
<dbReference type="SUPFAM" id="SSF53383">
    <property type="entry name" value="PLP-dependent transferases"/>
    <property type="match status" value="1"/>
</dbReference>
<dbReference type="GO" id="GO:0006520">
    <property type="term" value="P:amino acid metabolic process"/>
    <property type="evidence" value="ECO:0007669"/>
    <property type="project" value="InterPro"/>
</dbReference>
<comment type="cofactor">
    <cofactor evidence="1 11 12">
        <name>pyridoxal 5'-phosphate</name>
        <dbReference type="ChEBI" id="CHEBI:597326"/>
    </cofactor>
</comment>